<dbReference type="EMBL" id="CP015583">
    <property type="protein sequence ID" value="APT57051.1"/>
    <property type="molecule type" value="Genomic_DNA"/>
</dbReference>
<dbReference type="Gene3D" id="3.60.20.10">
    <property type="entry name" value="Glutamine Phosphoribosylpyrophosphate, subunit 1, domain 1"/>
    <property type="match status" value="1"/>
</dbReference>
<organism evidence="1 2">
    <name type="scientific">Roseomonas gilardii</name>
    <dbReference type="NCBI Taxonomy" id="257708"/>
    <lineage>
        <taxon>Bacteria</taxon>
        <taxon>Pseudomonadati</taxon>
        <taxon>Pseudomonadota</taxon>
        <taxon>Alphaproteobacteria</taxon>
        <taxon>Acetobacterales</taxon>
        <taxon>Roseomonadaceae</taxon>
        <taxon>Roseomonas</taxon>
    </lineage>
</organism>
<dbReference type="Proteomes" id="UP000185494">
    <property type="component" value="Chromosome 1"/>
</dbReference>
<dbReference type="InterPro" id="IPR029055">
    <property type="entry name" value="Ntn_hydrolases_N"/>
</dbReference>
<proteinExistence type="predicted"/>
<reference evidence="1 2" key="1">
    <citation type="submission" date="2016-05" db="EMBL/GenBank/DDBJ databases">
        <title>Complete Genome and Methylome Analysis of Psychrotrophic Bacterial Isolates from Antarctic Lake Untersee.</title>
        <authorList>
            <person name="Fomenkov A."/>
            <person name="Akimov V.N."/>
            <person name="Vasilyeva L.V."/>
            <person name="Andersen D."/>
            <person name="Vincze T."/>
            <person name="Roberts R.J."/>
        </authorList>
    </citation>
    <scope>NUCLEOTIDE SEQUENCE [LARGE SCALE GENOMIC DNA]</scope>
    <source>
        <strain evidence="1 2">U14-5</strain>
    </source>
</reference>
<dbReference type="PANTHER" id="PTHR39328">
    <property type="entry name" value="BLL2871 PROTEIN"/>
    <property type="match status" value="1"/>
</dbReference>
<dbReference type="SUPFAM" id="SSF56235">
    <property type="entry name" value="N-terminal nucleophile aminohydrolases (Ntn hydrolases)"/>
    <property type="match status" value="1"/>
</dbReference>
<dbReference type="Pfam" id="PF06267">
    <property type="entry name" value="DUF1028"/>
    <property type="match status" value="1"/>
</dbReference>
<evidence type="ECO:0000313" key="1">
    <source>
        <dbReference type="EMBL" id="APT57051.1"/>
    </source>
</evidence>
<dbReference type="KEGG" id="rgi:RGI145_08040"/>
<dbReference type="InterPro" id="IPR010430">
    <property type="entry name" value="DUF1028"/>
</dbReference>
<sequence>MTWSILARDPETGELGAAVATKFFAVGALCLRVEGRVGAVASQALVNPMLREQALDGLRAGGGAGEVLAAVIAVDPGREARQLHILSAVPGAADGAAARHTGSGCVDWAGHVAGPDVSVAGNMLAGPRVVEATRDAFLASAGRPMAERLLLALEAGQAEGGDKRGRQSAALLVAGRDPYPDLDIRVDDHPDPLAELRRLYAVSGEHFAHFRRFMAGRDESGRDHPGVFDRAVLNAAIAKAQGA</sequence>
<dbReference type="eggNOG" id="COG3342">
    <property type="taxonomic scope" value="Bacteria"/>
</dbReference>
<dbReference type="STRING" id="257708.RGI145_08040"/>
<name>A0A1L7AE81_9PROT</name>
<protein>
    <submittedName>
        <fullName evidence="1">Pilus assembly protein</fullName>
    </submittedName>
</protein>
<accession>A0A1L7AE81</accession>
<dbReference type="RefSeq" id="WP_075797949.1">
    <property type="nucleotide sequence ID" value="NZ_CP015583.1"/>
</dbReference>
<gene>
    <name evidence="1" type="ORF">RGI145_08040</name>
</gene>
<evidence type="ECO:0000313" key="2">
    <source>
        <dbReference type="Proteomes" id="UP000185494"/>
    </source>
</evidence>
<dbReference type="PANTHER" id="PTHR39328:SF1">
    <property type="entry name" value="BLL2871 PROTEIN"/>
    <property type="match status" value="1"/>
</dbReference>
<dbReference type="AlphaFoldDB" id="A0A1L7AE81"/>